<evidence type="ECO:0000313" key="2">
    <source>
        <dbReference type="EMBL" id="KAF1976681.1"/>
    </source>
</evidence>
<keyword evidence="1" id="KW-0472">Membrane</keyword>
<protein>
    <submittedName>
        <fullName evidence="2">Uncharacterized protein</fullName>
    </submittedName>
</protein>
<accession>A0A6A5VHM1</accession>
<keyword evidence="1" id="KW-1133">Transmembrane helix</keyword>
<dbReference type="Proteomes" id="UP000800036">
    <property type="component" value="Unassembled WGS sequence"/>
</dbReference>
<feature type="transmembrane region" description="Helical" evidence="1">
    <location>
        <begin position="6"/>
        <end position="21"/>
    </location>
</feature>
<proteinExistence type="predicted"/>
<keyword evidence="3" id="KW-1185">Reference proteome</keyword>
<evidence type="ECO:0000256" key="1">
    <source>
        <dbReference type="SAM" id="Phobius"/>
    </source>
</evidence>
<gene>
    <name evidence="2" type="ORF">BU23DRAFT_551600</name>
</gene>
<sequence>MEMDYGVVVIWSFYVVLRLLVSHKDATRLIGKLGTNTRAVCVRKLFALMKSWGFSGTRAQRRREVVPPSRGFLVSRSLSGPGSSS</sequence>
<dbReference type="AlphaFoldDB" id="A0A6A5VHM1"/>
<evidence type="ECO:0000313" key="3">
    <source>
        <dbReference type="Proteomes" id="UP000800036"/>
    </source>
</evidence>
<dbReference type="EMBL" id="ML976666">
    <property type="protein sequence ID" value="KAF1976681.1"/>
    <property type="molecule type" value="Genomic_DNA"/>
</dbReference>
<reference evidence="2" key="1">
    <citation type="journal article" date="2020" name="Stud. Mycol.">
        <title>101 Dothideomycetes genomes: a test case for predicting lifestyles and emergence of pathogens.</title>
        <authorList>
            <person name="Haridas S."/>
            <person name="Albert R."/>
            <person name="Binder M."/>
            <person name="Bloem J."/>
            <person name="Labutti K."/>
            <person name="Salamov A."/>
            <person name="Andreopoulos B."/>
            <person name="Baker S."/>
            <person name="Barry K."/>
            <person name="Bills G."/>
            <person name="Bluhm B."/>
            <person name="Cannon C."/>
            <person name="Castanera R."/>
            <person name="Culley D."/>
            <person name="Daum C."/>
            <person name="Ezra D."/>
            <person name="Gonzalez J."/>
            <person name="Henrissat B."/>
            <person name="Kuo A."/>
            <person name="Liang C."/>
            <person name="Lipzen A."/>
            <person name="Lutzoni F."/>
            <person name="Magnuson J."/>
            <person name="Mondo S."/>
            <person name="Nolan M."/>
            <person name="Ohm R."/>
            <person name="Pangilinan J."/>
            <person name="Park H.-J."/>
            <person name="Ramirez L."/>
            <person name="Alfaro M."/>
            <person name="Sun H."/>
            <person name="Tritt A."/>
            <person name="Yoshinaga Y."/>
            <person name="Zwiers L.-H."/>
            <person name="Turgeon B."/>
            <person name="Goodwin S."/>
            <person name="Spatafora J."/>
            <person name="Crous P."/>
            <person name="Grigoriev I."/>
        </authorList>
    </citation>
    <scope>NUCLEOTIDE SEQUENCE</scope>
    <source>
        <strain evidence="2">CBS 107.79</strain>
    </source>
</reference>
<keyword evidence="1" id="KW-0812">Transmembrane</keyword>
<organism evidence="2 3">
    <name type="scientific">Bimuria novae-zelandiae CBS 107.79</name>
    <dbReference type="NCBI Taxonomy" id="1447943"/>
    <lineage>
        <taxon>Eukaryota</taxon>
        <taxon>Fungi</taxon>
        <taxon>Dikarya</taxon>
        <taxon>Ascomycota</taxon>
        <taxon>Pezizomycotina</taxon>
        <taxon>Dothideomycetes</taxon>
        <taxon>Pleosporomycetidae</taxon>
        <taxon>Pleosporales</taxon>
        <taxon>Massarineae</taxon>
        <taxon>Didymosphaeriaceae</taxon>
        <taxon>Bimuria</taxon>
    </lineage>
</organism>
<name>A0A6A5VHM1_9PLEO</name>